<evidence type="ECO:0000259" key="6">
    <source>
        <dbReference type="Pfam" id="PF24568"/>
    </source>
</evidence>
<dbReference type="InterPro" id="IPR016047">
    <property type="entry name" value="M23ase_b-sheet_dom"/>
</dbReference>
<proteinExistence type="predicted"/>
<dbReference type="PANTHER" id="PTHR21666:SF289">
    <property type="entry name" value="L-ALA--D-GLU ENDOPEPTIDASE"/>
    <property type="match status" value="1"/>
</dbReference>
<protein>
    <submittedName>
        <fullName evidence="7">Peptidoglycan DD-metalloendopeptidase family protein</fullName>
    </submittedName>
</protein>
<evidence type="ECO:0000256" key="3">
    <source>
        <dbReference type="SAM" id="MobiDB-lite"/>
    </source>
</evidence>
<reference evidence="7 8" key="1">
    <citation type="submission" date="2024-02" db="EMBL/GenBank/DDBJ databases">
        <title>A novel Gemmatimonadota bacterium.</title>
        <authorList>
            <person name="Du Z.-J."/>
            <person name="Ye Y.-Q."/>
        </authorList>
    </citation>
    <scope>NUCLEOTIDE SEQUENCE [LARGE SCALE GENOMIC DNA]</scope>
    <source>
        <strain evidence="7 8">DH-20</strain>
    </source>
</reference>
<dbReference type="Proteomes" id="UP001484239">
    <property type="component" value="Unassembled WGS sequence"/>
</dbReference>
<keyword evidence="1 4" id="KW-0732">Signal</keyword>
<dbReference type="Pfam" id="PF24568">
    <property type="entry name" value="CC_PcsB"/>
    <property type="match status" value="1"/>
</dbReference>
<dbReference type="EMBL" id="JBBHLI010000003">
    <property type="protein sequence ID" value="MEK9500617.1"/>
    <property type="molecule type" value="Genomic_DNA"/>
</dbReference>
<organism evidence="7 8">
    <name type="scientific">Gaopeijia maritima</name>
    <dbReference type="NCBI Taxonomy" id="3119007"/>
    <lineage>
        <taxon>Bacteria</taxon>
        <taxon>Pseudomonadati</taxon>
        <taxon>Gemmatimonadota</taxon>
        <taxon>Longimicrobiia</taxon>
        <taxon>Gaopeijiales</taxon>
        <taxon>Gaopeijiaceae</taxon>
        <taxon>Gaopeijia</taxon>
    </lineage>
</organism>
<evidence type="ECO:0000256" key="1">
    <source>
        <dbReference type="ARBA" id="ARBA00022729"/>
    </source>
</evidence>
<comment type="caution">
    <text evidence="7">The sequence shown here is derived from an EMBL/GenBank/DDBJ whole genome shotgun (WGS) entry which is preliminary data.</text>
</comment>
<evidence type="ECO:0000259" key="5">
    <source>
        <dbReference type="Pfam" id="PF01551"/>
    </source>
</evidence>
<dbReference type="Gene3D" id="2.70.70.10">
    <property type="entry name" value="Glucose Permease (Domain IIA)"/>
    <property type="match status" value="1"/>
</dbReference>
<feature type="signal peptide" evidence="4">
    <location>
        <begin position="1"/>
        <end position="29"/>
    </location>
</feature>
<keyword evidence="8" id="KW-1185">Reference proteome</keyword>
<feature type="domain" description="Peptidoglycan hydrolase PcsB coiled-coil" evidence="6">
    <location>
        <begin position="113"/>
        <end position="173"/>
    </location>
</feature>
<feature type="region of interest" description="Disordered" evidence="3">
    <location>
        <begin position="385"/>
        <end position="407"/>
    </location>
</feature>
<keyword evidence="2" id="KW-0175">Coiled coil</keyword>
<dbReference type="Pfam" id="PF01551">
    <property type="entry name" value="Peptidase_M23"/>
    <property type="match status" value="1"/>
</dbReference>
<dbReference type="Gene3D" id="6.10.250.3150">
    <property type="match status" value="1"/>
</dbReference>
<accession>A0ABU9E975</accession>
<dbReference type="SUPFAM" id="SSF51261">
    <property type="entry name" value="Duplicated hybrid motif"/>
    <property type="match status" value="1"/>
</dbReference>
<dbReference type="PANTHER" id="PTHR21666">
    <property type="entry name" value="PEPTIDASE-RELATED"/>
    <property type="match status" value="1"/>
</dbReference>
<feature type="coiled-coil region" evidence="2">
    <location>
        <begin position="231"/>
        <end position="261"/>
    </location>
</feature>
<name>A0ABU9E975_9BACT</name>
<evidence type="ECO:0000313" key="8">
    <source>
        <dbReference type="Proteomes" id="UP001484239"/>
    </source>
</evidence>
<evidence type="ECO:0000256" key="4">
    <source>
        <dbReference type="SAM" id="SignalP"/>
    </source>
</evidence>
<sequence>MSGAGRRGRSILLGAVGTLLLALPAAGQAGGPTLDQQIQASRQRLERIREERALLQAELQGVRGQVANVSAELINIERQLSASRSVLAELEFQTEATAERAEENTALLQATRDRLQRSGAALSSRLREIYKLGPLHTVRVLLGAESFADLLTRYRYLRLMAASDRSLVDKIGELEASLTEQDRELRESLRELSSLRARRSNEVASLRSVEQDRQSTLQRYQSTARVTNSRLDDLAADEARLANLMADLERSRAAAEAAEAVPATLSFDDRGGLEWPIDGAVIYRFGVQTRPNGTTLRWNGIGLSARPGEPVSAVREGTVVLAGPFEGYGPTVVVSHGEGFYTLYLYLEDIGVVQGRRIEAGQVVGTVGGQGTPEGPHIEFQIRAPSEAGVPTAQDPLGWLRSRGGDR</sequence>
<dbReference type="InterPro" id="IPR011055">
    <property type="entry name" value="Dup_hybrid_motif"/>
</dbReference>
<dbReference type="InterPro" id="IPR057309">
    <property type="entry name" value="PcsB_CC"/>
</dbReference>
<dbReference type="CDD" id="cd12797">
    <property type="entry name" value="M23_peptidase"/>
    <property type="match status" value="1"/>
</dbReference>
<evidence type="ECO:0000313" key="7">
    <source>
        <dbReference type="EMBL" id="MEK9500617.1"/>
    </source>
</evidence>
<feature type="coiled-coil region" evidence="2">
    <location>
        <begin position="171"/>
        <end position="198"/>
    </location>
</feature>
<feature type="chain" id="PRO_5045255521" evidence="4">
    <location>
        <begin position="30"/>
        <end position="407"/>
    </location>
</feature>
<dbReference type="InterPro" id="IPR050570">
    <property type="entry name" value="Cell_wall_metabolism_enzyme"/>
</dbReference>
<gene>
    <name evidence="7" type="ORF">WI372_06480</name>
</gene>
<feature type="domain" description="M23ase beta-sheet core" evidence="5">
    <location>
        <begin position="298"/>
        <end position="384"/>
    </location>
</feature>
<evidence type="ECO:0000256" key="2">
    <source>
        <dbReference type="SAM" id="Coils"/>
    </source>
</evidence>
<feature type="coiled-coil region" evidence="2">
    <location>
        <begin position="38"/>
        <end position="65"/>
    </location>
</feature>
<dbReference type="RefSeq" id="WP_405280098.1">
    <property type="nucleotide sequence ID" value="NZ_CP144380.1"/>
</dbReference>